<comment type="caution">
    <text evidence="1">The sequence shown here is derived from an EMBL/GenBank/DDBJ whole genome shotgun (WGS) entry which is preliminary data.</text>
</comment>
<protein>
    <submittedName>
        <fullName evidence="1">Uncharacterized protein DUF4304</fullName>
    </submittedName>
</protein>
<organism evidence="1 2">
    <name type="scientific">Tahibacter aquaticus</name>
    <dbReference type="NCBI Taxonomy" id="520092"/>
    <lineage>
        <taxon>Bacteria</taxon>
        <taxon>Pseudomonadati</taxon>
        <taxon>Pseudomonadota</taxon>
        <taxon>Gammaproteobacteria</taxon>
        <taxon>Lysobacterales</taxon>
        <taxon>Rhodanobacteraceae</taxon>
        <taxon>Tahibacter</taxon>
    </lineage>
</organism>
<accession>A0A4R6YFP8</accession>
<gene>
    <name evidence="1" type="ORF">DFR29_1408</name>
</gene>
<dbReference type="Proteomes" id="UP000295293">
    <property type="component" value="Unassembled WGS sequence"/>
</dbReference>
<keyword evidence="2" id="KW-1185">Reference proteome</keyword>
<dbReference type="Pfam" id="PF14137">
    <property type="entry name" value="DUF4304"/>
    <property type="match status" value="1"/>
</dbReference>
<evidence type="ECO:0000313" key="1">
    <source>
        <dbReference type="EMBL" id="TDR35141.1"/>
    </source>
</evidence>
<proteinExistence type="predicted"/>
<dbReference type="EMBL" id="SNZH01000040">
    <property type="protein sequence ID" value="TDR35141.1"/>
    <property type="molecule type" value="Genomic_DNA"/>
</dbReference>
<sequence length="204" mass="22292">MNFVELQQAADSAMSEALTSAGFRRTAAGTWNRRRDDELNVIQLQDHSTEKSFCVNLGIHYTFLPQAGTEARLDGDQIEVPDCELKLRLTDQAAVKDQWWPIAASSVDQVADLVCSRGLPIFDSYRLDGPIAGMDGKSIESGNPGLLASITKVRACLLLARMHERWGNRDKSIETATIGVKLAGMAVGPKKALKDILKRLGQPA</sequence>
<name>A0A4R6YFP8_9GAMM</name>
<dbReference type="OrthoDB" id="286123at2"/>
<dbReference type="AlphaFoldDB" id="A0A4R6YFP8"/>
<evidence type="ECO:0000313" key="2">
    <source>
        <dbReference type="Proteomes" id="UP000295293"/>
    </source>
</evidence>
<dbReference type="InterPro" id="IPR025412">
    <property type="entry name" value="DUF4304"/>
</dbReference>
<dbReference type="RefSeq" id="WP_133822033.1">
    <property type="nucleotide sequence ID" value="NZ_SNZH01000040.1"/>
</dbReference>
<reference evidence="1 2" key="1">
    <citation type="submission" date="2019-03" db="EMBL/GenBank/DDBJ databases">
        <title>Genomic Encyclopedia of Type Strains, Phase IV (KMG-IV): sequencing the most valuable type-strain genomes for metagenomic binning, comparative biology and taxonomic classification.</title>
        <authorList>
            <person name="Goeker M."/>
        </authorList>
    </citation>
    <scope>NUCLEOTIDE SEQUENCE [LARGE SCALE GENOMIC DNA]</scope>
    <source>
        <strain evidence="1 2">DSM 21667</strain>
    </source>
</reference>